<proteinExistence type="predicted"/>
<keyword evidence="3" id="KW-1185">Reference proteome</keyword>
<gene>
    <name evidence="2" type="ORF">PRK78_004952</name>
</gene>
<evidence type="ECO:0000256" key="1">
    <source>
        <dbReference type="SAM" id="MobiDB-lite"/>
    </source>
</evidence>
<accession>A0AAF0DJE9</accession>
<protein>
    <submittedName>
        <fullName evidence="2">Uncharacterized protein</fullName>
    </submittedName>
</protein>
<feature type="compositionally biased region" description="Basic and acidic residues" evidence="1">
    <location>
        <begin position="250"/>
        <end position="260"/>
    </location>
</feature>
<dbReference type="Proteomes" id="UP001219355">
    <property type="component" value="Chromosome 3"/>
</dbReference>
<dbReference type="AlphaFoldDB" id="A0AAF0DJE9"/>
<name>A0AAF0DJE9_9EURO</name>
<organism evidence="2 3">
    <name type="scientific">Emydomyces testavorans</name>
    <dbReference type="NCBI Taxonomy" id="2070801"/>
    <lineage>
        <taxon>Eukaryota</taxon>
        <taxon>Fungi</taxon>
        <taxon>Dikarya</taxon>
        <taxon>Ascomycota</taxon>
        <taxon>Pezizomycotina</taxon>
        <taxon>Eurotiomycetes</taxon>
        <taxon>Eurotiomycetidae</taxon>
        <taxon>Onygenales</taxon>
        <taxon>Nannizziopsiaceae</taxon>
        <taxon>Emydomyces</taxon>
    </lineage>
</organism>
<reference evidence="2" key="1">
    <citation type="submission" date="2023-03" db="EMBL/GenBank/DDBJ databases">
        <title>Emydomyces testavorans Genome Sequence.</title>
        <authorList>
            <person name="Hoyer L."/>
        </authorList>
    </citation>
    <scope>NUCLEOTIDE SEQUENCE</scope>
    <source>
        <strain evidence="2">16-2883</strain>
    </source>
</reference>
<evidence type="ECO:0000313" key="2">
    <source>
        <dbReference type="EMBL" id="WEW59478.1"/>
    </source>
</evidence>
<evidence type="ECO:0000313" key="3">
    <source>
        <dbReference type="Proteomes" id="UP001219355"/>
    </source>
</evidence>
<feature type="compositionally biased region" description="Polar residues" evidence="1">
    <location>
        <begin position="225"/>
        <end position="240"/>
    </location>
</feature>
<feature type="region of interest" description="Disordered" evidence="1">
    <location>
        <begin position="175"/>
        <end position="274"/>
    </location>
</feature>
<dbReference type="EMBL" id="CP120629">
    <property type="protein sequence ID" value="WEW59478.1"/>
    <property type="molecule type" value="Genomic_DNA"/>
</dbReference>
<sequence>MRFTGPSWIISGSETKSRTLRTAAQSITGVDYSGSKIKSHYPPYFWCIPGALSAANAKLRWLRRSSIPPERRKRKCTVRSAVGCEMKLRKRFWKDGTVEISNHGTCSQHCHSMDEMDQIKRNSAVRLAIGNEIGKGYRPTEVKRVLLKNQEILAAAGGQSITIKDCHNAALTFGKESKEHSPSSKGAEQPESHESLQDDDEPMLGAMLQAHNQQEAETSEKQDFEPSTQVQAQETGQIRQASAEPASHIARSELTRDPNGKRANKRNKAVLEKQ</sequence>
<feature type="compositionally biased region" description="Basic and acidic residues" evidence="1">
    <location>
        <begin position="175"/>
        <end position="196"/>
    </location>
</feature>